<evidence type="ECO:0000313" key="3">
    <source>
        <dbReference type="EMBL" id="RPA74493.1"/>
    </source>
</evidence>
<keyword evidence="1" id="KW-0677">Repeat</keyword>
<dbReference type="PANTHER" id="PTHR10039">
    <property type="entry name" value="AMELOGENIN"/>
    <property type="match status" value="1"/>
</dbReference>
<evidence type="ECO:0000259" key="2">
    <source>
        <dbReference type="Pfam" id="PF24883"/>
    </source>
</evidence>
<dbReference type="InterPro" id="IPR027417">
    <property type="entry name" value="P-loop_NTPase"/>
</dbReference>
<evidence type="ECO:0000256" key="1">
    <source>
        <dbReference type="ARBA" id="ARBA00022737"/>
    </source>
</evidence>
<dbReference type="STRING" id="1160509.A0A3N4HKX9"/>
<keyword evidence="4" id="KW-1185">Reference proteome</keyword>
<name>A0A3N4HKX9_ASCIM</name>
<evidence type="ECO:0000313" key="4">
    <source>
        <dbReference type="Proteomes" id="UP000275078"/>
    </source>
</evidence>
<dbReference type="Pfam" id="PF24883">
    <property type="entry name" value="NPHP3_N"/>
    <property type="match status" value="1"/>
</dbReference>
<accession>A0A3N4HKX9</accession>
<dbReference type="SUPFAM" id="SSF52540">
    <property type="entry name" value="P-loop containing nucleoside triphosphate hydrolases"/>
    <property type="match status" value="1"/>
</dbReference>
<gene>
    <name evidence="3" type="ORF">BJ508DRAFT_319582</name>
</gene>
<dbReference type="Proteomes" id="UP000275078">
    <property type="component" value="Unassembled WGS sequence"/>
</dbReference>
<organism evidence="3 4">
    <name type="scientific">Ascobolus immersus RN42</name>
    <dbReference type="NCBI Taxonomy" id="1160509"/>
    <lineage>
        <taxon>Eukaryota</taxon>
        <taxon>Fungi</taxon>
        <taxon>Dikarya</taxon>
        <taxon>Ascomycota</taxon>
        <taxon>Pezizomycotina</taxon>
        <taxon>Pezizomycetes</taxon>
        <taxon>Pezizales</taxon>
        <taxon>Ascobolaceae</taxon>
        <taxon>Ascobolus</taxon>
    </lineage>
</organism>
<dbReference type="EMBL" id="ML119788">
    <property type="protein sequence ID" value="RPA74493.1"/>
    <property type="molecule type" value="Genomic_DNA"/>
</dbReference>
<dbReference type="InterPro" id="IPR056884">
    <property type="entry name" value="NPHP3-like_N"/>
</dbReference>
<dbReference type="PANTHER" id="PTHR10039:SF5">
    <property type="entry name" value="NACHT DOMAIN-CONTAINING PROTEIN"/>
    <property type="match status" value="1"/>
</dbReference>
<dbReference type="Gene3D" id="3.40.50.300">
    <property type="entry name" value="P-loop containing nucleotide triphosphate hydrolases"/>
    <property type="match status" value="1"/>
</dbReference>
<dbReference type="OrthoDB" id="5382429at2759"/>
<dbReference type="AlphaFoldDB" id="A0A3N4HKX9"/>
<feature type="domain" description="Nephrocystin 3-like N-terminal" evidence="2">
    <location>
        <begin position="64"/>
        <end position="236"/>
    </location>
</feature>
<sequence>MCRFGTTSDVEYRKVAAALERIIEKGLKSKVPLSADDRIKLIDLLRFDQIAYRHASIKAAHASTCSWLLDDVAYKAWLDTGLRSTHHGFLWIKGKPGAGKSTVMKFAYEKSKRIYQQSSSSIVLSFFFNARGERLEKSVEGMYRSLLYRLLTQIEGLQIDIGDLVLSDNMTWNVGALRGLFESAIRNLEDRRLTCFIDALDECPLKEVQELVKDFQTLGQLATELGVSFSVCFSSRHYPHVRIQKAIEIVLEERPEHVSDIKKVIDQDLKIGNDGDDVEYIRKEMVERAQGIFLWVVLVIRILNEEYSDGRVHRLRKRLEELPTDSHQLFRDMLTRDAKNIDELILCLQWVLFAKTPLSREELYFAILAGTEDEVPEWNRAVVTYKVIEKFILSSSKGLIEVMRGGRQAVQFIHESVRDFLLKDNGLATIREDLKFNFRGKSHNSKLAA</sequence>
<reference evidence="3 4" key="1">
    <citation type="journal article" date="2018" name="Nat. Ecol. Evol.">
        <title>Pezizomycetes genomes reveal the molecular basis of ectomycorrhizal truffle lifestyle.</title>
        <authorList>
            <person name="Murat C."/>
            <person name="Payen T."/>
            <person name="Noel B."/>
            <person name="Kuo A."/>
            <person name="Morin E."/>
            <person name="Chen J."/>
            <person name="Kohler A."/>
            <person name="Krizsan K."/>
            <person name="Balestrini R."/>
            <person name="Da Silva C."/>
            <person name="Montanini B."/>
            <person name="Hainaut M."/>
            <person name="Levati E."/>
            <person name="Barry K.W."/>
            <person name="Belfiori B."/>
            <person name="Cichocki N."/>
            <person name="Clum A."/>
            <person name="Dockter R.B."/>
            <person name="Fauchery L."/>
            <person name="Guy J."/>
            <person name="Iotti M."/>
            <person name="Le Tacon F."/>
            <person name="Lindquist E.A."/>
            <person name="Lipzen A."/>
            <person name="Malagnac F."/>
            <person name="Mello A."/>
            <person name="Molinier V."/>
            <person name="Miyauchi S."/>
            <person name="Poulain J."/>
            <person name="Riccioni C."/>
            <person name="Rubini A."/>
            <person name="Sitrit Y."/>
            <person name="Splivallo R."/>
            <person name="Traeger S."/>
            <person name="Wang M."/>
            <person name="Zifcakova L."/>
            <person name="Wipf D."/>
            <person name="Zambonelli A."/>
            <person name="Paolocci F."/>
            <person name="Nowrousian M."/>
            <person name="Ottonello S."/>
            <person name="Baldrian P."/>
            <person name="Spatafora J.W."/>
            <person name="Henrissat B."/>
            <person name="Nagy L.G."/>
            <person name="Aury J.M."/>
            <person name="Wincker P."/>
            <person name="Grigoriev I.V."/>
            <person name="Bonfante P."/>
            <person name="Martin F.M."/>
        </authorList>
    </citation>
    <scope>NUCLEOTIDE SEQUENCE [LARGE SCALE GENOMIC DNA]</scope>
    <source>
        <strain evidence="3 4">RN42</strain>
    </source>
</reference>
<protein>
    <recommendedName>
        <fullName evidence="2">Nephrocystin 3-like N-terminal domain-containing protein</fullName>
    </recommendedName>
</protein>
<proteinExistence type="predicted"/>